<dbReference type="GO" id="GO:0006508">
    <property type="term" value="P:proteolysis"/>
    <property type="evidence" value="ECO:0007669"/>
    <property type="project" value="UniProtKB-KW"/>
</dbReference>
<evidence type="ECO:0000256" key="7">
    <source>
        <dbReference type="ARBA" id="ARBA00022676"/>
    </source>
</evidence>
<keyword evidence="7" id="KW-0328">Glycosyltransferase</keyword>
<dbReference type="PANTHER" id="PTHR32282">
    <property type="entry name" value="BINDING PROTEIN TRANSPEPTIDASE, PUTATIVE-RELATED"/>
    <property type="match status" value="1"/>
</dbReference>
<evidence type="ECO:0000256" key="10">
    <source>
        <dbReference type="ARBA" id="ARBA00022960"/>
    </source>
</evidence>
<dbReference type="Gene3D" id="1.10.3810.10">
    <property type="entry name" value="Biosynthetic peptidoglycan transglycosylase-like"/>
    <property type="match status" value="1"/>
</dbReference>
<evidence type="ECO:0000256" key="4">
    <source>
        <dbReference type="ARBA" id="ARBA00022475"/>
    </source>
</evidence>
<evidence type="ECO:0000256" key="8">
    <source>
        <dbReference type="ARBA" id="ARBA00022679"/>
    </source>
</evidence>
<dbReference type="GO" id="GO:0008955">
    <property type="term" value="F:peptidoglycan glycosyltransferase activity"/>
    <property type="evidence" value="ECO:0007669"/>
    <property type="project" value="UniProtKB-EC"/>
</dbReference>
<dbReference type="PANTHER" id="PTHR32282:SF11">
    <property type="entry name" value="PENICILLIN-BINDING PROTEIN 1B"/>
    <property type="match status" value="1"/>
</dbReference>
<dbReference type="GO" id="GO:0005886">
    <property type="term" value="C:plasma membrane"/>
    <property type="evidence" value="ECO:0007669"/>
    <property type="project" value="UniProtKB-SubCell"/>
</dbReference>
<evidence type="ECO:0000256" key="2">
    <source>
        <dbReference type="ARBA" id="ARBA00007090"/>
    </source>
</evidence>
<dbReference type="AlphaFoldDB" id="A0A927BUF2"/>
<keyword evidence="8" id="KW-0808">Transferase</keyword>
<comment type="similarity">
    <text evidence="2">In the C-terminal section; belongs to the transpeptidase family.</text>
</comment>
<dbReference type="GO" id="GO:0009252">
    <property type="term" value="P:peptidoglycan biosynthetic process"/>
    <property type="evidence" value="ECO:0007669"/>
    <property type="project" value="UniProtKB-KW"/>
</dbReference>
<keyword evidence="5" id="KW-0121">Carboxypeptidase</keyword>
<evidence type="ECO:0000256" key="14">
    <source>
        <dbReference type="ARBA" id="ARBA00023316"/>
    </source>
</evidence>
<evidence type="ECO:0000313" key="20">
    <source>
        <dbReference type="EMBL" id="MBD2845588.1"/>
    </source>
</evidence>
<dbReference type="NCBIfam" id="TIGR02074">
    <property type="entry name" value="PBP_1a_fam"/>
    <property type="match status" value="1"/>
</dbReference>
<feature type="domain" description="Glycosyl transferase family 51" evidence="19">
    <location>
        <begin position="76"/>
        <end position="251"/>
    </location>
</feature>
<evidence type="ECO:0000256" key="9">
    <source>
        <dbReference type="ARBA" id="ARBA00022801"/>
    </source>
</evidence>
<comment type="caution">
    <text evidence="20">The sequence shown here is derived from an EMBL/GenBank/DDBJ whole genome shotgun (WGS) entry which is preliminary data.</text>
</comment>
<dbReference type="GO" id="GO:0008360">
    <property type="term" value="P:regulation of cell shape"/>
    <property type="evidence" value="ECO:0007669"/>
    <property type="project" value="UniProtKB-KW"/>
</dbReference>
<protein>
    <submittedName>
        <fullName evidence="20">PBP1A family penicillin-binding protein</fullName>
    </submittedName>
</protein>
<dbReference type="InterPro" id="IPR050396">
    <property type="entry name" value="Glycosyltr_51/Transpeptidase"/>
</dbReference>
<dbReference type="InterPro" id="IPR036950">
    <property type="entry name" value="PBP_transglycosylase"/>
</dbReference>
<evidence type="ECO:0000256" key="12">
    <source>
        <dbReference type="ARBA" id="ARBA00023136"/>
    </source>
</evidence>
<dbReference type="InterPro" id="IPR001264">
    <property type="entry name" value="Glyco_trans_51"/>
</dbReference>
<sequence length="710" mass="77641">MNKHKLRSRFWGSRRSERPRRARLPLLRRAYRWLQWSVIAAAGGVVLLAGLLLYIRAQALPAATVSQTSQLLDLQGNVIDTFHGGENRSSVALGEMSPHVIAATIAVEDRRFYEHDGFDTRSMARAALVNLESRSRRQGASTITQQLARNLYLSHARTWTRKVKEAAYTLQLEMNYSKDEILEMYLNQIYYGHGAYGIEAAARLYFGKSAAQLSLAESAMLAGIPKGPKYYSPYMNMKKAKDRQHVILTLMTEQGRITPEAADAAYAELLALRTLGGDAEDGFASYFRDYVRLVAIDRLGIDEQLLEQGGVRVYTTLDTGMQRAAEQAVAAGFPEQSELQTALISIDPRNGYIKAMVGGRDYAANQYNRVFATTRQPGSSFKPLVYLTALEQGGMTPVSRFRSEPTTFVYDDGRRTYEPGNYNDKYFNEEIDMRTAIASSDNIYAVSTIMAVGPDKVIETARRLGIESAMEPVPSLALGTFPVSPYEMASAFTAIAGGGVRYEPTAILRIVGPGGRVLYEADPQPQQVIDPAHAYVLTSLMQSVFEPGGTGHRVAATLKRPVAAKTGTTASDAWMVGFTPELTTAVWVGYDKGRSIDAVEAHRAAPIFAAYTEAALAALPPKAFEMPRGVVSRYIDSESGLLATAACGERRLESFVAGTEPVELCLSDPDAGADGTGGADGDGGADSSASDAAQERHRSWWGHLKRWWGE</sequence>
<keyword evidence="21" id="KW-1185">Reference proteome</keyword>
<keyword evidence="10" id="KW-0133">Cell shape</keyword>
<evidence type="ECO:0000256" key="5">
    <source>
        <dbReference type="ARBA" id="ARBA00022645"/>
    </source>
</evidence>
<dbReference type="GO" id="GO:0071555">
    <property type="term" value="P:cell wall organization"/>
    <property type="evidence" value="ECO:0007669"/>
    <property type="project" value="UniProtKB-KW"/>
</dbReference>
<dbReference type="GO" id="GO:0008658">
    <property type="term" value="F:penicillin binding"/>
    <property type="evidence" value="ECO:0007669"/>
    <property type="project" value="InterPro"/>
</dbReference>
<keyword evidence="13" id="KW-0511">Multifunctional enzyme</keyword>
<keyword evidence="4" id="KW-1003">Cell membrane</keyword>
<keyword evidence="11" id="KW-0573">Peptidoglycan synthesis</keyword>
<dbReference type="SUPFAM" id="SSF53955">
    <property type="entry name" value="Lysozyme-like"/>
    <property type="match status" value="1"/>
</dbReference>
<dbReference type="Pfam" id="PF00905">
    <property type="entry name" value="Transpeptidase"/>
    <property type="match status" value="1"/>
</dbReference>
<dbReference type="InterPro" id="IPR001460">
    <property type="entry name" value="PCN-bd_Tpept"/>
</dbReference>
<dbReference type="RefSeq" id="WP_190917302.1">
    <property type="nucleotide sequence ID" value="NZ_JACXIZ010000016.1"/>
</dbReference>
<organism evidence="20 21">
    <name type="scientific">Paenibacillus sabuli</name>
    <dbReference type="NCBI Taxonomy" id="2772509"/>
    <lineage>
        <taxon>Bacteria</taxon>
        <taxon>Bacillati</taxon>
        <taxon>Bacillota</taxon>
        <taxon>Bacilli</taxon>
        <taxon>Bacillales</taxon>
        <taxon>Paenibacillaceae</taxon>
        <taxon>Paenibacillus</taxon>
    </lineage>
</organism>
<evidence type="ECO:0000256" key="13">
    <source>
        <dbReference type="ARBA" id="ARBA00023268"/>
    </source>
</evidence>
<keyword evidence="6" id="KW-0645">Protease</keyword>
<keyword evidence="9" id="KW-0378">Hydrolase</keyword>
<evidence type="ECO:0000256" key="15">
    <source>
        <dbReference type="ARBA" id="ARBA00034000"/>
    </source>
</evidence>
<proteinExistence type="inferred from homology"/>
<evidence type="ECO:0000259" key="18">
    <source>
        <dbReference type="Pfam" id="PF00905"/>
    </source>
</evidence>
<feature type="domain" description="Penicillin-binding protein transpeptidase" evidence="18">
    <location>
        <begin position="346"/>
        <end position="609"/>
    </location>
</feature>
<evidence type="ECO:0000313" key="21">
    <source>
        <dbReference type="Proteomes" id="UP000621560"/>
    </source>
</evidence>
<comment type="catalytic activity">
    <reaction evidence="16">
        <text>[GlcNAc-(1-&gt;4)-Mur2Ac(oyl-L-Ala-gamma-D-Glu-L-Lys-D-Ala-D-Ala)](n)-di-trans,octa-cis-undecaprenyl diphosphate + beta-D-GlcNAc-(1-&gt;4)-Mur2Ac(oyl-L-Ala-gamma-D-Glu-L-Lys-D-Ala-D-Ala)-di-trans,octa-cis-undecaprenyl diphosphate = [GlcNAc-(1-&gt;4)-Mur2Ac(oyl-L-Ala-gamma-D-Glu-L-Lys-D-Ala-D-Ala)](n+1)-di-trans,octa-cis-undecaprenyl diphosphate + di-trans,octa-cis-undecaprenyl diphosphate + H(+)</text>
        <dbReference type="Rhea" id="RHEA:23708"/>
        <dbReference type="Rhea" id="RHEA-COMP:9602"/>
        <dbReference type="Rhea" id="RHEA-COMP:9603"/>
        <dbReference type="ChEBI" id="CHEBI:15378"/>
        <dbReference type="ChEBI" id="CHEBI:58405"/>
        <dbReference type="ChEBI" id="CHEBI:60033"/>
        <dbReference type="ChEBI" id="CHEBI:78435"/>
        <dbReference type="EC" id="2.4.99.28"/>
    </reaction>
</comment>
<dbReference type="Gene3D" id="3.40.710.10">
    <property type="entry name" value="DD-peptidase/beta-lactamase superfamily"/>
    <property type="match status" value="1"/>
</dbReference>
<accession>A0A927BUF2</accession>
<gene>
    <name evidence="20" type="ORF">IDH44_10335</name>
</gene>
<evidence type="ECO:0000259" key="19">
    <source>
        <dbReference type="Pfam" id="PF00912"/>
    </source>
</evidence>
<feature type="compositionally biased region" description="Gly residues" evidence="17">
    <location>
        <begin position="674"/>
        <end position="684"/>
    </location>
</feature>
<dbReference type="InterPro" id="IPR023346">
    <property type="entry name" value="Lysozyme-like_dom_sf"/>
</dbReference>
<comment type="catalytic activity">
    <reaction evidence="15">
        <text>Preferential cleavage: (Ac)2-L-Lys-D-Ala-|-D-Ala. Also transpeptidation of peptidyl-alanyl moieties that are N-acyl substituents of D-alanine.</text>
        <dbReference type="EC" id="3.4.16.4"/>
    </reaction>
</comment>
<dbReference type="InterPro" id="IPR012338">
    <property type="entry name" value="Beta-lactam/transpept-like"/>
</dbReference>
<name>A0A927BUF2_9BACL</name>
<evidence type="ECO:0000256" key="6">
    <source>
        <dbReference type="ARBA" id="ARBA00022670"/>
    </source>
</evidence>
<keyword evidence="12" id="KW-0472">Membrane</keyword>
<feature type="region of interest" description="Disordered" evidence="17">
    <location>
        <begin position="666"/>
        <end position="697"/>
    </location>
</feature>
<reference evidence="20" key="1">
    <citation type="submission" date="2020-09" db="EMBL/GenBank/DDBJ databases">
        <title>A novel bacterium of genus Paenibacillus, isolated from South China Sea.</title>
        <authorList>
            <person name="Huang H."/>
            <person name="Mo K."/>
            <person name="Hu Y."/>
        </authorList>
    </citation>
    <scope>NUCLEOTIDE SEQUENCE</scope>
    <source>
        <strain evidence="20">IB182496</strain>
    </source>
</reference>
<comment type="similarity">
    <text evidence="3">In the N-terminal section; belongs to the glycosyltransferase 51 family.</text>
</comment>
<dbReference type="Proteomes" id="UP000621560">
    <property type="component" value="Unassembled WGS sequence"/>
</dbReference>
<dbReference type="FunFam" id="1.10.3810.10:FF:000001">
    <property type="entry name" value="Penicillin-binding protein 1A"/>
    <property type="match status" value="1"/>
</dbReference>
<evidence type="ECO:0000256" key="17">
    <source>
        <dbReference type="SAM" id="MobiDB-lite"/>
    </source>
</evidence>
<dbReference type="EMBL" id="JACXIZ010000016">
    <property type="protein sequence ID" value="MBD2845588.1"/>
    <property type="molecule type" value="Genomic_DNA"/>
</dbReference>
<dbReference type="Pfam" id="PF00912">
    <property type="entry name" value="Transgly"/>
    <property type="match status" value="1"/>
</dbReference>
<evidence type="ECO:0000256" key="16">
    <source>
        <dbReference type="ARBA" id="ARBA00049902"/>
    </source>
</evidence>
<evidence type="ECO:0000256" key="3">
    <source>
        <dbReference type="ARBA" id="ARBA00007739"/>
    </source>
</evidence>
<dbReference type="SUPFAM" id="SSF56601">
    <property type="entry name" value="beta-lactamase/transpeptidase-like"/>
    <property type="match status" value="1"/>
</dbReference>
<dbReference type="GO" id="GO:0030288">
    <property type="term" value="C:outer membrane-bounded periplasmic space"/>
    <property type="evidence" value="ECO:0007669"/>
    <property type="project" value="TreeGrafter"/>
</dbReference>
<comment type="subcellular location">
    <subcellularLocation>
        <location evidence="1">Cell membrane</location>
    </subcellularLocation>
</comment>
<evidence type="ECO:0000256" key="11">
    <source>
        <dbReference type="ARBA" id="ARBA00022984"/>
    </source>
</evidence>
<keyword evidence="14" id="KW-0961">Cell wall biogenesis/degradation</keyword>
<evidence type="ECO:0000256" key="1">
    <source>
        <dbReference type="ARBA" id="ARBA00004236"/>
    </source>
</evidence>
<dbReference type="GO" id="GO:0009002">
    <property type="term" value="F:serine-type D-Ala-D-Ala carboxypeptidase activity"/>
    <property type="evidence" value="ECO:0007669"/>
    <property type="project" value="UniProtKB-EC"/>
</dbReference>